<evidence type="ECO:0000256" key="7">
    <source>
        <dbReference type="SAM" id="MobiDB-lite"/>
    </source>
</evidence>
<reference evidence="9 10" key="1">
    <citation type="submission" date="2014-03" db="EMBL/GenBank/DDBJ databases">
        <authorList>
            <person name="Warren W."/>
            <person name="Wilson R.K."/>
        </authorList>
    </citation>
    <scope>NUCLEOTIDE SEQUENCE</scope>
</reference>
<dbReference type="InterPro" id="IPR001573">
    <property type="entry name" value="AKAP_WSK"/>
</dbReference>
<dbReference type="Proteomes" id="UP000029965">
    <property type="component" value="Chromosome 24"/>
</dbReference>
<dbReference type="GO" id="GO:0035254">
    <property type="term" value="F:glutamate receptor binding"/>
    <property type="evidence" value="ECO:0007669"/>
    <property type="project" value="Ensembl"/>
</dbReference>
<dbReference type="GO" id="GO:0009898">
    <property type="term" value="C:cytoplasmic side of plasma membrane"/>
    <property type="evidence" value="ECO:0007669"/>
    <property type="project" value="Ensembl"/>
</dbReference>
<dbReference type="KEGG" id="csab:103229165"/>
<dbReference type="GO" id="GO:0017124">
    <property type="term" value="F:SH3 domain binding"/>
    <property type="evidence" value="ECO:0007669"/>
    <property type="project" value="Ensembl"/>
</dbReference>
<feature type="compositionally biased region" description="Basic and acidic residues" evidence="7">
    <location>
        <begin position="92"/>
        <end position="102"/>
    </location>
</feature>
<dbReference type="eggNOG" id="ENOG502S1NI">
    <property type="taxonomic scope" value="Eukaryota"/>
</dbReference>
<dbReference type="AlphaFoldDB" id="A0A0D9SDX7"/>
<dbReference type="GO" id="GO:0060090">
    <property type="term" value="F:molecular adaptor activity"/>
    <property type="evidence" value="ECO:0007669"/>
    <property type="project" value="TreeGrafter"/>
</dbReference>
<feature type="compositionally biased region" description="Basic and acidic residues" evidence="7">
    <location>
        <begin position="8"/>
        <end position="19"/>
    </location>
</feature>
<evidence type="ECO:0000256" key="4">
    <source>
        <dbReference type="ARBA" id="ARBA00023136"/>
    </source>
</evidence>
<protein>
    <submittedName>
        <fullName evidence="9">A-kinase anchoring protein 5</fullName>
    </submittedName>
</protein>
<dbReference type="GO" id="GO:0030346">
    <property type="term" value="F:protein phosphatase 2B binding"/>
    <property type="evidence" value="ECO:0007669"/>
    <property type="project" value="Ensembl"/>
</dbReference>
<dbReference type="GO" id="GO:0034237">
    <property type="term" value="F:protein kinase A regulatory subunit binding"/>
    <property type="evidence" value="ECO:0007669"/>
    <property type="project" value="Ensembl"/>
</dbReference>
<dbReference type="jPOST" id="A0A0D9SDX7"/>
<reference evidence="9" key="3">
    <citation type="submission" date="2025-09" db="UniProtKB">
        <authorList>
            <consortium name="Ensembl"/>
        </authorList>
    </citation>
    <scope>IDENTIFICATION</scope>
</reference>
<accession>A0A0D9SDX7</accession>
<dbReference type="STRING" id="60711.ENSCSAP00000019066"/>
<dbReference type="PANTHER" id="PTHR15182">
    <property type="entry name" value="A-KINASE ANCHOR PROTEIN 5-RELATED"/>
    <property type="match status" value="1"/>
</dbReference>
<dbReference type="GO" id="GO:0050811">
    <property type="term" value="F:GABA receptor binding"/>
    <property type="evidence" value="ECO:0007669"/>
    <property type="project" value="TreeGrafter"/>
</dbReference>
<dbReference type="GO" id="GO:0010738">
    <property type="term" value="P:regulation of protein kinase A signaling"/>
    <property type="evidence" value="ECO:0007669"/>
    <property type="project" value="Ensembl"/>
</dbReference>
<feature type="compositionally biased region" description="Basic residues" evidence="7">
    <location>
        <begin position="37"/>
        <end position="48"/>
    </location>
</feature>
<keyword evidence="4" id="KW-0472">Membrane</keyword>
<evidence type="ECO:0000256" key="5">
    <source>
        <dbReference type="ARBA" id="ARBA00023288"/>
    </source>
</evidence>
<evidence type="ECO:0000256" key="3">
    <source>
        <dbReference type="ARBA" id="ARBA00022860"/>
    </source>
</evidence>
<dbReference type="EMBL" id="AQIB01054967">
    <property type="status" value="NOT_ANNOTATED_CDS"/>
    <property type="molecule type" value="Genomic_DNA"/>
</dbReference>
<dbReference type="GO" id="GO:0033173">
    <property type="term" value="P:calcineurin-NFAT signaling cascade"/>
    <property type="evidence" value="ECO:0007669"/>
    <property type="project" value="Ensembl"/>
</dbReference>
<keyword evidence="2" id="KW-0597">Phosphoprotein</keyword>
<keyword evidence="3 6" id="KW-0112">Calmodulin-binding</keyword>
<name>A0A0D9SDX7_CHLSB</name>
<evidence type="ECO:0000256" key="6">
    <source>
        <dbReference type="PROSITE-ProRule" id="PRU01241"/>
    </source>
</evidence>
<dbReference type="GO" id="GO:0098837">
    <property type="term" value="C:postsynaptic recycling endosome"/>
    <property type="evidence" value="ECO:0007669"/>
    <property type="project" value="Ensembl"/>
</dbReference>
<organism evidence="9 10">
    <name type="scientific">Chlorocebus sabaeus</name>
    <name type="common">Green monkey</name>
    <name type="synonym">Simia sabaea</name>
    <dbReference type="NCBI Taxonomy" id="60711"/>
    <lineage>
        <taxon>Eukaryota</taxon>
        <taxon>Metazoa</taxon>
        <taxon>Chordata</taxon>
        <taxon>Craniata</taxon>
        <taxon>Vertebrata</taxon>
        <taxon>Euteleostomi</taxon>
        <taxon>Mammalia</taxon>
        <taxon>Eutheria</taxon>
        <taxon>Euarchontoglires</taxon>
        <taxon>Primates</taxon>
        <taxon>Haplorrhini</taxon>
        <taxon>Catarrhini</taxon>
        <taxon>Cercopithecidae</taxon>
        <taxon>Cercopithecinae</taxon>
        <taxon>Chlorocebus</taxon>
    </lineage>
</organism>
<evidence type="ECO:0000256" key="1">
    <source>
        <dbReference type="ARBA" id="ARBA00004635"/>
    </source>
</evidence>
<dbReference type="GO" id="GO:0097110">
    <property type="term" value="F:scaffold protein binding"/>
    <property type="evidence" value="ECO:0007669"/>
    <property type="project" value="Ensembl"/>
</dbReference>
<evidence type="ECO:0000313" key="9">
    <source>
        <dbReference type="Ensembl" id="ENSCSAP00000019066.1"/>
    </source>
</evidence>
<dbReference type="GO" id="GO:1900273">
    <property type="term" value="P:positive regulation of long-term synaptic potentiation"/>
    <property type="evidence" value="ECO:0007669"/>
    <property type="project" value="Ensembl"/>
</dbReference>
<dbReference type="CTD" id="9495"/>
<feature type="domain" description="A kinase-anchoring proteins AKAP-5 and AKAP-12 calmodulin (CaM)-binding" evidence="8">
    <location>
        <begin position="76"/>
        <end position="96"/>
    </location>
</feature>
<dbReference type="GO" id="GO:0008179">
    <property type="term" value="F:adenylate cyclase binding"/>
    <property type="evidence" value="ECO:0007669"/>
    <property type="project" value="Ensembl"/>
</dbReference>
<dbReference type="PROSITE" id="PS51893">
    <property type="entry name" value="AKAP_CAM_BD"/>
    <property type="match status" value="1"/>
</dbReference>
<dbReference type="Pfam" id="PF03832">
    <property type="entry name" value="WSK"/>
    <property type="match status" value="1"/>
</dbReference>
<evidence type="ECO:0000259" key="8">
    <source>
        <dbReference type="PROSITE" id="PS51893"/>
    </source>
</evidence>
<gene>
    <name evidence="9" type="primary">AKAP5</name>
</gene>
<dbReference type="OMA" id="PCIKFSK"/>
<dbReference type="GO" id="GO:0007193">
    <property type="term" value="P:adenylate cyclase-inhibiting G protein-coupled receptor signaling pathway"/>
    <property type="evidence" value="ECO:0007669"/>
    <property type="project" value="Ensembl"/>
</dbReference>
<keyword evidence="10" id="KW-1185">Reference proteome</keyword>
<dbReference type="Ensembl" id="ENSCSAT00000019657.1">
    <property type="protein sequence ID" value="ENSCSAP00000019066.1"/>
    <property type="gene ID" value="ENSCSAG00000019567.1"/>
</dbReference>
<dbReference type="Bgee" id="ENSCSAG00000019567">
    <property type="expression patterns" value="Expressed in caudate nucleus and 7 other cell types or tissues"/>
</dbReference>
<dbReference type="PANTHER" id="PTHR15182:SF0">
    <property type="entry name" value="A-KINASE ANCHOR PROTEIN 5"/>
    <property type="match status" value="1"/>
</dbReference>
<dbReference type="GO" id="GO:0005516">
    <property type="term" value="F:calmodulin binding"/>
    <property type="evidence" value="ECO:0007669"/>
    <property type="project" value="UniProtKB-UniRule"/>
</dbReference>
<dbReference type="GO" id="GO:0031698">
    <property type="term" value="F:beta-2 adrenergic receptor binding"/>
    <property type="evidence" value="ECO:0007669"/>
    <property type="project" value="TreeGrafter"/>
</dbReference>
<sequence length="427" mass="47173">METTVSEIHVENKDEKRSAEGSPGAERQKEKASMLCFKRRKKAAKALKPKVGSEAADVARKCPQEAGASDQPEPPRGAWASLKRLVTRRKRSESSKQQKPLEAEVQPAINAEDADLSKKKAKSRLKIPCIKFPRGPKRSSHSKIIEDSDCSIKVQEEAEILDIQTQTPLNDQATKAKSTQDLSEGISRKDGDEVCESNVSNSITSGEKVISVELGLDDGHSAIQTGTLILEEIETVKEKQDVQPQQAGPLETSETDHQQTVLSDVPPLPAIPAQQIMEEASNNILKSAPNGKDYESREIVAEETKPKDTELSQESDFKENGITEEKSKLEESKRIEPIAIIITDTEISEFDVKKSKNVPKQFLISTENEQVGVFANDNGFEDRTSEQYETLLIETASSLVKNAIQLSIEQLVNEMASDDNKINNLLQ</sequence>
<feature type="region of interest" description="Disordered" evidence="7">
    <location>
        <begin position="171"/>
        <end position="198"/>
    </location>
</feature>
<comment type="subcellular location">
    <subcellularLocation>
        <location evidence="1">Membrane</location>
        <topology evidence="1">Lipid-anchor</topology>
    </subcellularLocation>
</comment>
<dbReference type="GO" id="GO:0045121">
    <property type="term" value="C:membrane raft"/>
    <property type="evidence" value="ECO:0007669"/>
    <property type="project" value="Ensembl"/>
</dbReference>
<dbReference type="GO" id="GO:1905751">
    <property type="term" value="P:positive regulation of endosome to plasma membrane protein transport"/>
    <property type="evidence" value="ECO:0007669"/>
    <property type="project" value="Ensembl"/>
</dbReference>
<evidence type="ECO:0000313" key="10">
    <source>
        <dbReference type="Proteomes" id="UP000029965"/>
    </source>
</evidence>
<feature type="short sequence motif" description="AKAP CaM-binding" evidence="6">
    <location>
        <begin position="76"/>
        <end position="96"/>
    </location>
</feature>
<dbReference type="GO" id="GO:0043197">
    <property type="term" value="C:dendritic spine"/>
    <property type="evidence" value="ECO:0007669"/>
    <property type="project" value="TreeGrafter"/>
</dbReference>
<dbReference type="GO" id="GO:0060076">
    <property type="term" value="C:excitatory synapse"/>
    <property type="evidence" value="ECO:0007669"/>
    <property type="project" value="TreeGrafter"/>
</dbReference>
<dbReference type="InterPro" id="IPR042375">
    <property type="entry name" value="AKAP5"/>
</dbReference>
<feature type="compositionally biased region" description="Polar residues" evidence="7">
    <location>
        <begin position="171"/>
        <end position="182"/>
    </location>
</feature>
<keyword evidence="5" id="KW-0449">Lipoprotein</keyword>
<proteinExistence type="predicted"/>
<dbReference type="GeneTree" id="ENSGT00390000019941"/>
<dbReference type="GO" id="GO:0014069">
    <property type="term" value="C:postsynaptic density"/>
    <property type="evidence" value="ECO:0007669"/>
    <property type="project" value="TreeGrafter"/>
</dbReference>
<dbReference type="BioGRID-ORCS" id="103229165">
    <property type="hits" value="1 hit in 9 CRISPR screens"/>
</dbReference>
<dbReference type="GO" id="GO:0032590">
    <property type="term" value="C:dendrite membrane"/>
    <property type="evidence" value="ECO:0007669"/>
    <property type="project" value="TreeGrafter"/>
</dbReference>
<dbReference type="GeneID" id="103229165"/>
<feature type="region of interest" description="Disordered" evidence="7">
    <location>
        <begin position="1"/>
        <end position="122"/>
    </location>
</feature>
<reference evidence="9" key="2">
    <citation type="submission" date="2025-08" db="UniProtKB">
        <authorList>
            <consortium name="Ensembl"/>
        </authorList>
    </citation>
    <scope>IDENTIFICATION</scope>
</reference>
<evidence type="ECO:0000256" key="2">
    <source>
        <dbReference type="ARBA" id="ARBA00022553"/>
    </source>
</evidence>